<evidence type="ECO:0000313" key="2">
    <source>
        <dbReference type="EMBL" id="KAF0024178.1"/>
    </source>
</evidence>
<organism evidence="2 3">
    <name type="scientific">Scophthalmus maximus</name>
    <name type="common">Turbot</name>
    <name type="synonym">Psetta maxima</name>
    <dbReference type="NCBI Taxonomy" id="52904"/>
    <lineage>
        <taxon>Eukaryota</taxon>
        <taxon>Metazoa</taxon>
        <taxon>Chordata</taxon>
        <taxon>Craniata</taxon>
        <taxon>Vertebrata</taxon>
        <taxon>Euteleostomi</taxon>
        <taxon>Actinopterygii</taxon>
        <taxon>Neopterygii</taxon>
        <taxon>Teleostei</taxon>
        <taxon>Neoteleostei</taxon>
        <taxon>Acanthomorphata</taxon>
        <taxon>Carangaria</taxon>
        <taxon>Pleuronectiformes</taxon>
        <taxon>Pleuronectoidei</taxon>
        <taxon>Scophthalmidae</taxon>
        <taxon>Scophthalmus</taxon>
    </lineage>
</organism>
<dbReference type="AlphaFoldDB" id="A0A6A4RW81"/>
<comment type="caution">
    <text evidence="2">The sequence shown here is derived from an EMBL/GenBank/DDBJ whole genome shotgun (WGS) entry which is preliminary data.</text>
</comment>
<sequence length="104" mass="11327">MAQQQRLQDISKSVAGKTEQGLSLKLPAAFPQPDAVNARQPICSFPLPSPPDFSQVVKICGGSSVPVLQDIGLVLPSPFKLNLNCFKTLSRVDDGRYLIRHVKL</sequence>
<evidence type="ECO:0000256" key="1">
    <source>
        <dbReference type="SAM" id="MobiDB-lite"/>
    </source>
</evidence>
<protein>
    <submittedName>
        <fullName evidence="2">Uncharacterized protein</fullName>
    </submittedName>
</protein>
<accession>A0A6A4RW81</accession>
<dbReference type="Proteomes" id="UP000438429">
    <property type="component" value="Unassembled WGS sequence"/>
</dbReference>
<reference evidence="2 3" key="1">
    <citation type="submission" date="2019-06" db="EMBL/GenBank/DDBJ databases">
        <title>Draft genomes of female and male turbot (Scophthalmus maximus).</title>
        <authorList>
            <person name="Xu H."/>
            <person name="Xu X.-W."/>
            <person name="Shao C."/>
            <person name="Chen S."/>
        </authorList>
    </citation>
    <scope>NUCLEOTIDE SEQUENCE [LARGE SCALE GENOMIC DNA]</scope>
    <source>
        <strain evidence="2">Ysfricsl-2016a</strain>
        <tissue evidence="2">Blood</tissue>
    </source>
</reference>
<feature type="compositionally biased region" description="Polar residues" evidence="1">
    <location>
        <begin position="1"/>
        <end position="11"/>
    </location>
</feature>
<feature type="region of interest" description="Disordered" evidence="1">
    <location>
        <begin position="1"/>
        <end position="20"/>
    </location>
</feature>
<proteinExistence type="predicted"/>
<gene>
    <name evidence="2" type="ORF">F2P81_022980</name>
</gene>
<name>A0A6A4RW81_SCOMX</name>
<dbReference type="EMBL" id="VEVO01000021">
    <property type="protein sequence ID" value="KAF0024178.1"/>
    <property type="molecule type" value="Genomic_DNA"/>
</dbReference>
<evidence type="ECO:0000313" key="3">
    <source>
        <dbReference type="Proteomes" id="UP000438429"/>
    </source>
</evidence>